<dbReference type="AlphaFoldDB" id="A0A1R4H310"/>
<keyword evidence="1" id="KW-0472">Membrane</keyword>
<name>A0A1R4H310_9GAMM</name>
<sequence length="170" mass="19680">MPLFIVLCLALSFIVQTEQPVQVLLIAPWLTYTGVGLAGLIMLGVLCKKLTDLMWFDFFASCVLIAWFSYWKPLYVAESPMFFFFPVYFVVITAFVWVFFVGQRNNIDDETFGYVQKFAEHSMTQPWLIMLYALGSLKLLEHFLQYPVAMTLLILRFALSGCLQRESKLK</sequence>
<organism evidence="2 3">
    <name type="scientific">Crenothrix polyspora</name>
    <dbReference type="NCBI Taxonomy" id="360316"/>
    <lineage>
        <taxon>Bacteria</taxon>
        <taxon>Pseudomonadati</taxon>
        <taxon>Pseudomonadota</taxon>
        <taxon>Gammaproteobacteria</taxon>
        <taxon>Methylococcales</taxon>
        <taxon>Crenotrichaceae</taxon>
        <taxon>Crenothrix</taxon>
    </lineage>
</organism>
<feature type="transmembrane region" description="Helical" evidence="1">
    <location>
        <begin position="27"/>
        <end position="46"/>
    </location>
</feature>
<gene>
    <name evidence="2" type="ORF">CRENPOLYSF1_140005</name>
</gene>
<keyword evidence="1" id="KW-0812">Transmembrane</keyword>
<dbReference type="RefSeq" id="WP_087142450.1">
    <property type="nucleotide sequence ID" value="NZ_FUKI01000046.1"/>
</dbReference>
<feature type="transmembrane region" description="Helical" evidence="1">
    <location>
        <begin position="82"/>
        <end position="102"/>
    </location>
</feature>
<evidence type="ECO:0000256" key="1">
    <source>
        <dbReference type="SAM" id="Phobius"/>
    </source>
</evidence>
<reference evidence="3" key="1">
    <citation type="submission" date="2017-02" db="EMBL/GenBank/DDBJ databases">
        <authorList>
            <person name="Daims H."/>
        </authorList>
    </citation>
    <scope>NUCLEOTIDE SEQUENCE [LARGE SCALE GENOMIC DNA]</scope>
</reference>
<dbReference type="Proteomes" id="UP000195667">
    <property type="component" value="Unassembled WGS sequence"/>
</dbReference>
<protein>
    <submittedName>
        <fullName evidence="2">Uncharacterized protein</fullName>
    </submittedName>
</protein>
<keyword evidence="3" id="KW-1185">Reference proteome</keyword>
<dbReference type="EMBL" id="FUKI01000046">
    <property type="protein sequence ID" value="SJM90239.1"/>
    <property type="molecule type" value="Genomic_DNA"/>
</dbReference>
<proteinExistence type="predicted"/>
<dbReference type="OrthoDB" id="5568184at2"/>
<feature type="transmembrane region" description="Helical" evidence="1">
    <location>
        <begin position="53"/>
        <end position="70"/>
    </location>
</feature>
<evidence type="ECO:0000313" key="2">
    <source>
        <dbReference type="EMBL" id="SJM90239.1"/>
    </source>
</evidence>
<keyword evidence="1" id="KW-1133">Transmembrane helix</keyword>
<accession>A0A1R4H310</accession>
<evidence type="ECO:0000313" key="3">
    <source>
        <dbReference type="Proteomes" id="UP000195667"/>
    </source>
</evidence>